<name>A0A7Y6A5Y4_9CELL</name>
<evidence type="ECO:0000313" key="3">
    <source>
        <dbReference type="Proteomes" id="UP000565724"/>
    </source>
</evidence>
<dbReference type="EMBL" id="JABMCI010000071">
    <property type="protein sequence ID" value="NUU19683.1"/>
    <property type="molecule type" value="Genomic_DNA"/>
</dbReference>
<sequence>MHRVPGSRTEHPDLLTRTRPANPPEDPWAALLVDPAAQLAELADLVERGLATPEEFERQRRKVFGDSEPTTGTTTTTTSEGFDHE</sequence>
<organism evidence="2 3">
    <name type="scientific">Cellulomonas humilata</name>
    <dbReference type="NCBI Taxonomy" id="144055"/>
    <lineage>
        <taxon>Bacteria</taxon>
        <taxon>Bacillati</taxon>
        <taxon>Actinomycetota</taxon>
        <taxon>Actinomycetes</taxon>
        <taxon>Micrococcales</taxon>
        <taxon>Cellulomonadaceae</taxon>
        <taxon>Cellulomonas</taxon>
    </lineage>
</organism>
<accession>A0A7Y6A5Y4</accession>
<proteinExistence type="predicted"/>
<dbReference type="Proteomes" id="UP000565724">
    <property type="component" value="Unassembled WGS sequence"/>
</dbReference>
<dbReference type="AlphaFoldDB" id="A0A7Y6A5Y4"/>
<evidence type="ECO:0000313" key="2">
    <source>
        <dbReference type="EMBL" id="NUU19683.1"/>
    </source>
</evidence>
<dbReference type="RefSeq" id="WP_175349593.1">
    <property type="nucleotide sequence ID" value="NZ_JABMCI010000071.1"/>
</dbReference>
<reference evidence="2 3" key="1">
    <citation type="submission" date="2020-05" db="EMBL/GenBank/DDBJ databases">
        <title>Genome Sequencing of Type Strains.</title>
        <authorList>
            <person name="Lemaire J.F."/>
            <person name="Inderbitzin P."/>
            <person name="Gregorio O.A."/>
            <person name="Collins S.B."/>
            <person name="Wespe N."/>
            <person name="Knight-Connoni V."/>
        </authorList>
    </citation>
    <scope>NUCLEOTIDE SEQUENCE [LARGE SCALE GENOMIC DNA]</scope>
    <source>
        <strain evidence="2 3">ATCC 25174</strain>
    </source>
</reference>
<feature type="region of interest" description="Disordered" evidence="1">
    <location>
        <begin position="50"/>
        <end position="85"/>
    </location>
</feature>
<feature type="region of interest" description="Disordered" evidence="1">
    <location>
        <begin position="1"/>
        <end position="26"/>
    </location>
</feature>
<gene>
    <name evidence="2" type="ORF">HP550_20770</name>
</gene>
<protein>
    <submittedName>
        <fullName evidence="2">SHOCT domain-containing protein</fullName>
    </submittedName>
</protein>
<comment type="caution">
    <text evidence="2">The sequence shown here is derived from an EMBL/GenBank/DDBJ whole genome shotgun (WGS) entry which is preliminary data.</text>
</comment>
<keyword evidence="3" id="KW-1185">Reference proteome</keyword>
<evidence type="ECO:0000256" key="1">
    <source>
        <dbReference type="SAM" id="MobiDB-lite"/>
    </source>
</evidence>